<sequence>MYPVSTSHVEVSDELTQNFRGQVGSFTAIWHAVRSDCREVAAFIGFAEGFGAMPLIFWKTMNNVTCMYEPMADLREWCGILRHPTFQT</sequence>
<reference evidence="1" key="1">
    <citation type="submission" date="2023-03" db="EMBL/GenBank/DDBJ databases">
        <title>Massive genome expansion in bonnet fungi (Mycena s.s.) driven by repeated elements and novel gene families across ecological guilds.</title>
        <authorList>
            <consortium name="Lawrence Berkeley National Laboratory"/>
            <person name="Harder C.B."/>
            <person name="Miyauchi S."/>
            <person name="Viragh M."/>
            <person name="Kuo A."/>
            <person name="Thoen E."/>
            <person name="Andreopoulos B."/>
            <person name="Lu D."/>
            <person name="Skrede I."/>
            <person name="Drula E."/>
            <person name="Henrissat B."/>
            <person name="Morin E."/>
            <person name="Kohler A."/>
            <person name="Barry K."/>
            <person name="LaButti K."/>
            <person name="Morin E."/>
            <person name="Salamov A."/>
            <person name="Lipzen A."/>
            <person name="Mereny Z."/>
            <person name="Hegedus B."/>
            <person name="Baldrian P."/>
            <person name="Stursova M."/>
            <person name="Weitz H."/>
            <person name="Taylor A."/>
            <person name="Grigoriev I.V."/>
            <person name="Nagy L.G."/>
            <person name="Martin F."/>
            <person name="Kauserud H."/>
        </authorList>
    </citation>
    <scope>NUCLEOTIDE SEQUENCE</scope>
    <source>
        <strain evidence="1">9284</strain>
    </source>
</reference>
<dbReference type="AlphaFoldDB" id="A0AAD7BL86"/>
<keyword evidence="2" id="KW-1185">Reference proteome</keyword>
<protein>
    <submittedName>
        <fullName evidence="1">Uncharacterized protein</fullName>
    </submittedName>
</protein>
<evidence type="ECO:0000313" key="1">
    <source>
        <dbReference type="EMBL" id="KAJ7624360.1"/>
    </source>
</evidence>
<name>A0AAD7BL86_9AGAR</name>
<proteinExistence type="predicted"/>
<dbReference type="EMBL" id="JARKIF010000013">
    <property type="protein sequence ID" value="KAJ7624360.1"/>
    <property type="molecule type" value="Genomic_DNA"/>
</dbReference>
<accession>A0AAD7BL86</accession>
<dbReference type="Proteomes" id="UP001221142">
    <property type="component" value="Unassembled WGS sequence"/>
</dbReference>
<comment type="caution">
    <text evidence="1">The sequence shown here is derived from an EMBL/GenBank/DDBJ whole genome shotgun (WGS) entry which is preliminary data.</text>
</comment>
<gene>
    <name evidence="1" type="ORF">FB45DRAFT_1030516</name>
</gene>
<evidence type="ECO:0000313" key="2">
    <source>
        <dbReference type="Proteomes" id="UP001221142"/>
    </source>
</evidence>
<organism evidence="1 2">
    <name type="scientific">Roridomyces roridus</name>
    <dbReference type="NCBI Taxonomy" id="1738132"/>
    <lineage>
        <taxon>Eukaryota</taxon>
        <taxon>Fungi</taxon>
        <taxon>Dikarya</taxon>
        <taxon>Basidiomycota</taxon>
        <taxon>Agaricomycotina</taxon>
        <taxon>Agaricomycetes</taxon>
        <taxon>Agaricomycetidae</taxon>
        <taxon>Agaricales</taxon>
        <taxon>Marasmiineae</taxon>
        <taxon>Mycenaceae</taxon>
        <taxon>Roridomyces</taxon>
    </lineage>
</organism>